<organism evidence="2 3">
    <name type="scientific">Romanomermis culicivorax</name>
    <name type="common">Nematode worm</name>
    <dbReference type="NCBI Taxonomy" id="13658"/>
    <lineage>
        <taxon>Eukaryota</taxon>
        <taxon>Metazoa</taxon>
        <taxon>Ecdysozoa</taxon>
        <taxon>Nematoda</taxon>
        <taxon>Enoplea</taxon>
        <taxon>Dorylaimia</taxon>
        <taxon>Mermithida</taxon>
        <taxon>Mermithoidea</taxon>
        <taxon>Mermithidae</taxon>
        <taxon>Romanomermis</taxon>
    </lineage>
</organism>
<dbReference type="AlphaFoldDB" id="A0A915JEN9"/>
<feature type="region of interest" description="Disordered" evidence="1">
    <location>
        <begin position="1"/>
        <end position="64"/>
    </location>
</feature>
<dbReference type="Proteomes" id="UP000887565">
    <property type="component" value="Unplaced"/>
</dbReference>
<name>A0A915JEN9_ROMCU</name>
<feature type="compositionally biased region" description="Polar residues" evidence="1">
    <location>
        <begin position="1"/>
        <end position="16"/>
    </location>
</feature>
<reference evidence="3" key="1">
    <citation type="submission" date="2022-11" db="UniProtKB">
        <authorList>
            <consortium name="WormBaseParasite"/>
        </authorList>
    </citation>
    <scope>IDENTIFICATION</scope>
</reference>
<keyword evidence="2" id="KW-1185">Reference proteome</keyword>
<evidence type="ECO:0000313" key="3">
    <source>
        <dbReference type="WBParaSite" id="nRc.2.0.1.t24280-RA"/>
    </source>
</evidence>
<protein>
    <submittedName>
        <fullName evidence="3">Uncharacterized protein</fullName>
    </submittedName>
</protein>
<evidence type="ECO:0000313" key="2">
    <source>
        <dbReference type="Proteomes" id="UP000887565"/>
    </source>
</evidence>
<sequence length="64" mass="7127">MIDATNLRNLTRNNGVSVRYLHGPPDPAQGSTRQRPHDRELFFCRGGPTRKNPKNTTSDAPKPA</sequence>
<accession>A0A915JEN9</accession>
<proteinExistence type="predicted"/>
<feature type="compositionally biased region" description="Polar residues" evidence="1">
    <location>
        <begin position="54"/>
        <end position="64"/>
    </location>
</feature>
<dbReference type="WBParaSite" id="nRc.2.0.1.t24280-RA">
    <property type="protein sequence ID" value="nRc.2.0.1.t24280-RA"/>
    <property type="gene ID" value="nRc.2.0.1.g24280"/>
</dbReference>
<evidence type="ECO:0000256" key="1">
    <source>
        <dbReference type="SAM" id="MobiDB-lite"/>
    </source>
</evidence>